<gene>
    <name evidence="8" type="ORF">ACFYWW_14615</name>
</gene>
<dbReference type="InterPro" id="IPR001949">
    <property type="entry name" value="NADH-UbQ_OxRdtase_51kDa_CS"/>
</dbReference>
<dbReference type="Gene3D" id="3.40.50.11540">
    <property type="entry name" value="NADH-ubiquinone oxidoreductase 51kDa subunit"/>
    <property type="match status" value="1"/>
</dbReference>
<dbReference type="CDD" id="cd03064">
    <property type="entry name" value="TRX_Fd_NuoE"/>
    <property type="match status" value="1"/>
</dbReference>
<reference evidence="8 9" key="1">
    <citation type="submission" date="2024-10" db="EMBL/GenBank/DDBJ databases">
        <title>The Natural Products Discovery Center: Release of the First 8490 Sequenced Strains for Exploring Actinobacteria Biosynthetic Diversity.</title>
        <authorList>
            <person name="Kalkreuter E."/>
            <person name="Kautsar S.A."/>
            <person name="Yang D."/>
            <person name="Bader C.D."/>
            <person name="Teijaro C.N."/>
            <person name="Fluegel L."/>
            <person name="Davis C.M."/>
            <person name="Simpson J.R."/>
            <person name="Lauterbach L."/>
            <person name="Steele A.D."/>
            <person name="Gui C."/>
            <person name="Meng S."/>
            <person name="Li G."/>
            <person name="Viehrig K."/>
            <person name="Ye F."/>
            <person name="Su P."/>
            <person name="Kiefer A.F."/>
            <person name="Nichols A."/>
            <person name="Cepeda A.J."/>
            <person name="Yan W."/>
            <person name="Fan B."/>
            <person name="Jiang Y."/>
            <person name="Adhikari A."/>
            <person name="Zheng C.-J."/>
            <person name="Schuster L."/>
            <person name="Cowan T.M."/>
            <person name="Smanski M.J."/>
            <person name="Chevrette M.G."/>
            <person name="De Carvalho L.P.S."/>
            <person name="Shen B."/>
        </authorList>
    </citation>
    <scope>NUCLEOTIDE SEQUENCE [LARGE SCALE GENOMIC DNA]</scope>
    <source>
        <strain evidence="8 9">NPDC003029</strain>
    </source>
</reference>
<comment type="caution">
    <text evidence="8">The sequence shown here is derived from an EMBL/GenBank/DDBJ whole genome shotgun (WGS) entry which is preliminary data.</text>
</comment>
<dbReference type="InterPro" id="IPR011538">
    <property type="entry name" value="Nuo51_FMN-bd"/>
</dbReference>
<feature type="compositionally biased region" description="Gly residues" evidence="6">
    <location>
        <begin position="168"/>
        <end position="181"/>
    </location>
</feature>
<dbReference type="InterPro" id="IPR037225">
    <property type="entry name" value="Nuo51_FMN-bd_sf"/>
</dbReference>
<dbReference type="PANTHER" id="PTHR43578:SF3">
    <property type="entry name" value="NADH-QUINONE OXIDOREDUCTASE SUBUNIT F"/>
    <property type="match status" value="1"/>
</dbReference>
<evidence type="ECO:0000313" key="8">
    <source>
        <dbReference type="EMBL" id="MFF3339947.1"/>
    </source>
</evidence>
<keyword evidence="3" id="KW-0479">Metal-binding</keyword>
<feature type="compositionally biased region" description="Low complexity" evidence="6">
    <location>
        <begin position="280"/>
        <end position="317"/>
    </location>
</feature>
<dbReference type="Gene3D" id="1.10.10.1590">
    <property type="entry name" value="NADH-quinone oxidoreductase subunit E"/>
    <property type="match status" value="1"/>
</dbReference>
<dbReference type="PANTHER" id="PTHR43578">
    <property type="entry name" value="NADH-QUINONE OXIDOREDUCTASE SUBUNIT F"/>
    <property type="match status" value="1"/>
</dbReference>
<dbReference type="Gene3D" id="1.20.1440.230">
    <property type="entry name" value="NADH-ubiquinone oxidoreductase 51kDa subunit, iron-sulphur binding domain"/>
    <property type="match status" value="1"/>
</dbReference>
<evidence type="ECO:0000256" key="4">
    <source>
        <dbReference type="ARBA" id="ARBA00023004"/>
    </source>
</evidence>
<feature type="region of interest" description="Disordered" evidence="6">
    <location>
        <begin position="168"/>
        <end position="330"/>
    </location>
</feature>
<dbReference type="InterPro" id="IPR037207">
    <property type="entry name" value="Nuop51_4Fe4S-bd_sf"/>
</dbReference>
<comment type="similarity">
    <text evidence="1">Belongs to the complex I 51 kDa subunit family.</text>
</comment>
<feature type="compositionally biased region" description="Gly residues" evidence="6">
    <location>
        <begin position="197"/>
        <end position="209"/>
    </location>
</feature>
<feature type="region of interest" description="Disordered" evidence="6">
    <location>
        <begin position="1"/>
        <end position="35"/>
    </location>
</feature>
<dbReference type="Gene3D" id="3.40.30.10">
    <property type="entry name" value="Glutaredoxin"/>
    <property type="match status" value="1"/>
</dbReference>
<dbReference type="SUPFAM" id="SSF52833">
    <property type="entry name" value="Thioredoxin-like"/>
    <property type="match status" value="1"/>
</dbReference>
<feature type="compositionally biased region" description="Basic and acidic residues" evidence="6">
    <location>
        <begin position="186"/>
        <end position="195"/>
    </location>
</feature>
<organism evidence="8 9">
    <name type="scientific">Streptomyces flavidovirens</name>
    <dbReference type="NCBI Taxonomy" id="67298"/>
    <lineage>
        <taxon>Bacteria</taxon>
        <taxon>Bacillati</taxon>
        <taxon>Actinomycetota</taxon>
        <taxon>Actinomycetes</taxon>
        <taxon>Kitasatosporales</taxon>
        <taxon>Streptomycetaceae</taxon>
        <taxon>Streptomyces</taxon>
    </lineage>
</organism>
<dbReference type="SMART" id="SM00928">
    <property type="entry name" value="NADH_4Fe-4S"/>
    <property type="match status" value="1"/>
</dbReference>
<dbReference type="SUPFAM" id="SSF140490">
    <property type="entry name" value="Nqo1C-terminal domain-like"/>
    <property type="match status" value="1"/>
</dbReference>
<dbReference type="Pfam" id="PF01512">
    <property type="entry name" value="Complex1_51K"/>
    <property type="match status" value="1"/>
</dbReference>
<name>A0ABW6RH36_9ACTN</name>
<dbReference type="Proteomes" id="UP001601976">
    <property type="component" value="Unassembled WGS sequence"/>
</dbReference>
<dbReference type="InterPro" id="IPR036249">
    <property type="entry name" value="Thioredoxin-like_sf"/>
</dbReference>
<dbReference type="Gene3D" id="3.10.20.600">
    <property type="match status" value="1"/>
</dbReference>
<feature type="domain" description="NADH-ubiquinone oxidoreductase 51kDa subunit iron-sulphur binding" evidence="7">
    <location>
        <begin position="704"/>
        <end position="751"/>
    </location>
</feature>
<evidence type="ECO:0000256" key="5">
    <source>
        <dbReference type="ARBA" id="ARBA00023014"/>
    </source>
</evidence>
<dbReference type="PROSITE" id="PS00645">
    <property type="entry name" value="COMPLEX1_51K_2"/>
    <property type="match status" value="1"/>
</dbReference>
<evidence type="ECO:0000259" key="7">
    <source>
        <dbReference type="SMART" id="SM00928"/>
    </source>
</evidence>
<dbReference type="SUPFAM" id="SSF142019">
    <property type="entry name" value="Nqo1 FMN-binding domain-like"/>
    <property type="match status" value="1"/>
</dbReference>
<evidence type="ECO:0000256" key="6">
    <source>
        <dbReference type="SAM" id="MobiDB-lite"/>
    </source>
</evidence>
<dbReference type="InterPro" id="IPR019575">
    <property type="entry name" value="Nuop51_4Fe4S-bd"/>
</dbReference>
<keyword evidence="2" id="KW-0004">4Fe-4S</keyword>
<evidence type="ECO:0000256" key="1">
    <source>
        <dbReference type="ARBA" id="ARBA00007523"/>
    </source>
</evidence>
<dbReference type="RefSeq" id="WP_387895829.1">
    <property type="nucleotide sequence ID" value="NZ_JBIAPK010000004.1"/>
</dbReference>
<evidence type="ECO:0000256" key="2">
    <source>
        <dbReference type="ARBA" id="ARBA00022485"/>
    </source>
</evidence>
<dbReference type="Pfam" id="PF10589">
    <property type="entry name" value="NADH_4Fe-4S"/>
    <property type="match status" value="1"/>
</dbReference>
<keyword evidence="4" id="KW-0408">Iron</keyword>
<evidence type="ECO:0000256" key="3">
    <source>
        <dbReference type="ARBA" id="ARBA00022723"/>
    </source>
</evidence>
<protein>
    <submittedName>
        <fullName evidence="8">NAD(P)H-dependent oxidoreductase subunit E</fullName>
    </submittedName>
</protein>
<dbReference type="InterPro" id="IPR042128">
    <property type="entry name" value="NuoE_dom"/>
</dbReference>
<dbReference type="SUPFAM" id="SSF142984">
    <property type="entry name" value="Nqo1 middle domain-like"/>
    <property type="match status" value="1"/>
</dbReference>
<dbReference type="Pfam" id="PF01257">
    <property type="entry name" value="2Fe-2S_thioredx"/>
    <property type="match status" value="1"/>
</dbReference>
<keyword evidence="5" id="KW-0411">Iron-sulfur</keyword>
<dbReference type="Gene3D" id="6.10.250.1450">
    <property type="match status" value="1"/>
</dbReference>
<evidence type="ECO:0000313" key="9">
    <source>
        <dbReference type="Proteomes" id="UP001601976"/>
    </source>
</evidence>
<dbReference type="InterPro" id="IPR041921">
    <property type="entry name" value="NuoE_N"/>
</dbReference>
<proteinExistence type="inferred from homology"/>
<dbReference type="EMBL" id="JBIAPK010000004">
    <property type="protein sequence ID" value="MFF3339947.1"/>
    <property type="molecule type" value="Genomic_DNA"/>
</dbReference>
<sequence length="788" mass="80759">MDLKYTGAKPSDDERAAVDELLGPPESGWEGADRSGTDLRWARGGAAARERRDLLLPALHAVNDRVGWLSEGALDYICRRLTVPPAEAYGVATFYAMFSVKPRPAKVLYVCTDLACAARGAGPVRESLEERLNAPRAGVSVQPSPCLGLCERAPAALLLQAGVEGGAGRVPGAGAGPGSGSGPDPAPDRVGDRDPGPQGGGAPFAGAGAGAEADSFPIPAPSRNWGQAPRPPEGGDGSGRAPSRRHGSSARRASPARPAFEDRGSRGRSPMVSGRGGVGEEPAAGATPPGTPAAQPGAAATGTAPARPSAAAPGREAPQPHCEVAGTGAAHPAGAGAVAAVPRPRVAAVVGPATVDGLLAAVGAPERAAPEPPATAAVPQAGDPELVLLRRIGGVDPYSLDGYRAAGGYTALRRAFALGPAEVIREVLDAGLVGRGGAAFPTGRKWEATARQPDHPHYLVCNADESEPGTFKDRVLMEGDPYALVEAMTIAGYATGAHQGYLYLRGEYPRAYERLAHAIGQARLRGLLGPDVLGHGYAFDIEIRRGAGAYICGEETAIFNSIEGQRGEPRSKPPFPVEKGLFGKPTAVNNVETLVNVLPILTEGAEAYARTGTGSSTGTKLFCVSGSVDRPGIYELPFGARLHDLLALAGPPPALRAVLLGGAAGGFVRPDELDIPLTFEGTRAAGATLGSGAVLVLDDTVGLPAILLRIAEFFRDESCGQCVPCRVGTVRQEEALHRIKDRTGAAAAGDIALLREVGGAMRDASICGLGQTAWNAVESAIDRLGAFE</sequence>
<accession>A0ABW6RH36</accession>
<keyword evidence="9" id="KW-1185">Reference proteome</keyword>